<dbReference type="EC" id="2.7.13.3" evidence="3"/>
<dbReference type="Pfam" id="PF00512">
    <property type="entry name" value="HisKA"/>
    <property type="match status" value="1"/>
</dbReference>
<comment type="caution">
    <text evidence="15">The sequence shown here is derived from an EMBL/GenBank/DDBJ whole genome shotgun (WGS) entry which is preliminary data.</text>
</comment>
<dbReference type="CDD" id="cd00082">
    <property type="entry name" value="HisKA"/>
    <property type="match status" value="1"/>
</dbReference>
<dbReference type="Gene3D" id="6.10.340.10">
    <property type="match status" value="1"/>
</dbReference>
<comment type="subcellular location">
    <subcellularLocation>
        <location evidence="2">Cell membrane</location>
        <topology evidence="2">Multi-pass membrane protein</topology>
    </subcellularLocation>
</comment>
<dbReference type="SUPFAM" id="SSF55874">
    <property type="entry name" value="ATPase domain of HSP90 chaperone/DNA topoisomerase II/histidine kinase"/>
    <property type="match status" value="1"/>
</dbReference>
<evidence type="ECO:0000256" key="7">
    <source>
        <dbReference type="ARBA" id="ARBA00022692"/>
    </source>
</evidence>
<evidence type="ECO:0000259" key="13">
    <source>
        <dbReference type="PROSITE" id="PS50109"/>
    </source>
</evidence>
<dbReference type="SMART" id="SM00304">
    <property type="entry name" value="HAMP"/>
    <property type="match status" value="1"/>
</dbReference>
<keyword evidence="9" id="KW-0418">Kinase</keyword>
<gene>
    <name evidence="15" type="ORF">GCM10023116_35850</name>
</gene>
<keyword evidence="16" id="KW-1185">Reference proteome</keyword>
<dbReference type="RefSeq" id="WP_345197656.1">
    <property type="nucleotide sequence ID" value="NZ_BAABFL010000447.1"/>
</dbReference>
<evidence type="ECO:0000256" key="8">
    <source>
        <dbReference type="ARBA" id="ARBA00022741"/>
    </source>
</evidence>
<dbReference type="PANTHER" id="PTHR44936:SF10">
    <property type="entry name" value="SENSOR PROTEIN RSTB"/>
    <property type="match status" value="1"/>
</dbReference>
<evidence type="ECO:0000256" key="12">
    <source>
        <dbReference type="SAM" id="Phobius"/>
    </source>
</evidence>
<organism evidence="15 16">
    <name type="scientific">Kistimonas scapharcae</name>
    <dbReference type="NCBI Taxonomy" id="1036133"/>
    <lineage>
        <taxon>Bacteria</taxon>
        <taxon>Pseudomonadati</taxon>
        <taxon>Pseudomonadota</taxon>
        <taxon>Gammaproteobacteria</taxon>
        <taxon>Oceanospirillales</taxon>
        <taxon>Endozoicomonadaceae</taxon>
        <taxon>Kistimonas</taxon>
    </lineage>
</organism>
<feature type="domain" description="HAMP" evidence="14">
    <location>
        <begin position="354"/>
        <end position="406"/>
    </location>
</feature>
<dbReference type="Pfam" id="PF02518">
    <property type="entry name" value="HATPase_c"/>
    <property type="match status" value="1"/>
</dbReference>
<evidence type="ECO:0000256" key="5">
    <source>
        <dbReference type="ARBA" id="ARBA00022553"/>
    </source>
</evidence>
<keyword evidence="10" id="KW-0067">ATP-binding</keyword>
<keyword evidence="7 12" id="KW-0812">Transmembrane</keyword>
<keyword evidence="11 12" id="KW-1133">Transmembrane helix</keyword>
<dbReference type="InterPro" id="IPR036890">
    <property type="entry name" value="HATPase_C_sf"/>
</dbReference>
<dbReference type="SUPFAM" id="SSF47384">
    <property type="entry name" value="Homodimeric domain of signal transducing histidine kinase"/>
    <property type="match status" value="1"/>
</dbReference>
<evidence type="ECO:0000259" key="14">
    <source>
        <dbReference type="PROSITE" id="PS50885"/>
    </source>
</evidence>
<feature type="transmembrane region" description="Helical" evidence="12">
    <location>
        <begin position="335"/>
        <end position="353"/>
    </location>
</feature>
<sequence>MIKLYWPFRRSLNITAKFSLLTGISVALAAAAVEFMLFRGSAHILFEQAESHLTTEANIASMILVEEIDNLSSDAVFLSNLHAVLAVLADTSTDAPQGRQSSHDKAHLVDLLVNFARSKPNYNKVRVIGVKNGGEEVLAIERHEDAVYRMPDYELQNKRHRTFYQQSLKLGAGDVYLSDITLNREYGDVIQPYTPVMRASSPVYIDGELYGLIVISMAFKPIFHRIIASSPDHSSMYLTNTEGDILVNPDGSLNFAFEFDEQSVITERVPKALWINETTVTNGVQHFEINHETWLLQMVRAKFDPRHQDRFMGVFLLASEQAMLDKTIGLLNRNLVYLALLVMTCMFIVGVWTRRLLSPLQDVIKASDALVHGDTTISLPLDRRDEIGELARAFDSTRIQLKKKEFAVLQSQAKAVLSAKKAALGDLASGMAHEINSPIQAIKLSAERLIRKLEKGALDSRDLVSLNKVVTSVNRISGIINSLSKISRNSHNENFQSCPVADFIMDAAELVEEKYRVNGIDFSIKYHDGSDAAAIECQRLHLSQVIVNLLNNACDAVKQLDEKWIRIQVNQTERQVIIRVMDSGPGIPADIQKRIFEPMYTTKDIGKGTGLGLSISKTIIHGHGGVLSIDDHCPNTCFILTLNKEHKHGQDGTCC</sequence>
<dbReference type="PRINTS" id="PR00344">
    <property type="entry name" value="BCTRLSENSOR"/>
</dbReference>
<keyword evidence="4" id="KW-1003">Cell membrane</keyword>
<evidence type="ECO:0000256" key="9">
    <source>
        <dbReference type="ARBA" id="ARBA00022777"/>
    </source>
</evidence>
<evidence type="ECO:0000256" key="2">
    <source>
        <dbReference type="ARBA" id="ARBA00004651"/>
    </source>
</evidence>
<dbReference type="Gene3D" id="1.10.287.130">
    <property type="match status" value="1"/>
</dbReference>
<dbReference type="InterPro" id="IPR004358">
    <property type="entry name" value="Sig_transdc_His_kin-like_C"/>
</dbReference>
<dbReference type="SUPFAM" id="SSF103190">
    <property type="entry name" value="Sensory domain-like"/>
    <property type="match status" value="1"/>
</dbReference>
<dbReference type="InterPro" id="IPR003661">
    <property type="entry name" value="HisK_dim/P_dom"/>
</dbReference>
<keyword evidence="8" id="KW-0547">Nucleotide-binding</keyword>
<keyword evidence="6" id="KW-0808">Transferase</keyword>
<dbReference type="Gene3D" id="3.30.450.20">
    <property type="entry name" value="PAS domain"/>
    <property type="match status" value="1"/>
</dbReference>
<dbReference type="Pfam" id="PF00672">
    <property type="entry name" value="HAMP"/>
    <property type="match status" value="1"/>
</dbReference>
<proteinExistence type="predicted"/>
<dbReference type="InterPro" id="IPR003594">
    <property type="entry name" value="HATPase_dom"/>
</dbReference>
<dbReference type="EMBL" id="BAABFL010000447">
    <property type="protein sequence ID" value="GAA4651301.1"/>
    <property type="molecule type" value="Genomic_DNA"/>
</dbReference>
<dbReference type="Pfam" id="PF21623">
    <property type="entry name" value="HK_sensor_dom_bact"/>
    <property type="match status" value="1"/>
</dbReference>
<evidence type="ECO:0000256" key="6">
    <source>
        <dbReference type="ARBA" id="ARBA00022679"/>
    </source>
</evidence>
<name>A0ABP8V675_9GAMM</name>
<dbReference type="Gene3D" id="3.30.565.10">
    <property type="entry name" value="Histidine kinase-like ATPase, C-terminal domain"/>
    <property type="match status" value="1"/>
</dbReference>
<dbReference type="PANTHER" id="PTHR44936">
    <property type="entry name" value="SENSOR PROTEIN CREC"/>
    <property type="match status" value="1"/>
</dbReference>
<evidence type="ECO:0000256" key="1">
    <source>
        <dbReference type="ARBA" id="ARBA00000085"/>
    </source>
</evidence>
<evidence type="ECO:0000256" key="3">
    <source>
        <dbReference type="ARBA" id="ARBA00012438"/>
    </source>
</evidence>
<dbReference type="InterPro" id="IPR005467">
    <property type="entry name" value="His_kinase_dom"/>
</dbReference>
<protein>
    <recommendedName>
        <fullName evidence="3">histidine kinase</fullName>
        <ecNumber evidence="3">2.7.13.3</ecNumber>
    </recommendedName>
</protein>
<keyword evidence="12" id="KW-0472">Membrane</keyword>
<evidence type="ECO:0000256" key="4">
    <source>
        <dbReference type="ARBA" id="ARBA00022475"/>
    </source>
</evidence>
<dbReference type="SMART" id="SM00387">
    <property type="entry name" value="HATPase_c"/>
    <property type="match status" value="1"/>
</dbReference>
<dbReference type="InterPro" id="IPR048760">
    <property type="entry name" value="VP0354-like_sensor_dom"/>
</dbReference>
<evidence type="ECO:0000256" key="11">
    <source>
        <dbReference type="ARBA" id="ARBA00022989"/>
    </source>
</evidence>
<dbReference type="PROSITE" id="PS50885">
    <property type="entry name" value="HAMP"/>
    <property type="match status" value="1"/>
</dbReference>
<comment type="catalytic activity">
    <reaction evidence="1">
        <text>ATP + protein L-histidine = ADP + protein N-phospho-L-histidine.</text>
        <dbReference type="EC" id="2.7.13.3"/>
    </reaction>
</comment>
<feature type="domain" description="Histidine kinase" evidence="13">
    <location>
        <begin position="430"/>
        <end position="646"/>
    </location>
</feature>
<dbReference type="InterPro" id="IPR050980">
    <property type="entry name" value="2C_sensor_his_kinase"/>
</dbReference>
<keyword evidence="5" id="KW-0597">Phosphoprotein</keyword>
<evidence type="ECO:0000313" key="15">
    <source>
        <dbReference type="EMBL" id="GAA4651301.1"/>
    </source>
</evidence>
<dbReference type="SUPFAM" id="SSF158472">
    <property type="entry name" value="HAMP domain-like"/>
    <property type="match status" value="1"/>
</dbReference>
<dbReference type="PROSITE" id="PS50109">
    <property type="entry name" value="HIS_KIN"/>
    <property type="match status" value="1"/>
</dbReference>
<reference evidence="16" key="1">
    <citation type="journal article" date="2019" name="Int. J. Syst. Evol. Microbiol.">
        <title>The Global Catalogue of Microorganisms (GCM) 10K type strain sequencing project: providing services to taxonomists for standard genome sequencing and annotation.</title>
        <authorList>
            <consortium name="The Broad Institute Genomics Platform"/>
            <consortium name="The Broad Institute Genome Sequencing Center for Infectious Disease"/>
            <person name="Wu L."/>
            <person name="Ma J."/>
        </authorList>
    </citation>
    <scope>NUCLEOTIDE SEQUENCE [LARGE SCALE GENOMIC DNA]</scope>
    <source>
        <strain evidence="16">JCM 17805</strain>
    </source>
</reference>
<dbReference type="CDD" id="cd06225">
    <property type="entry name" value="HAMP"/>
    <property type="match status" value="1"/>
</dbReference>
<evidence type="ECO:0000313" key="16">
    <source>
        <dbReference type="Proteomes" id="UP001500604"/>
    </source>
</evidence>
<evidence type="ECO:0000256" key="10">
    <source>
        <dbReference type="ARBA" id="ARBA00022840"/>
    </source>
</evidence>
<dbReference type="SMART" id="SM00388">
    <property type="entry name" value="HisKA"/>
    <property type="match status" value="1"/>
</dbReference>
<dbReference type="InterPro" id="IPR003660">
    <property type="entry name" value="HAMP_dom"/>
</dbReference>
<accession>A0ABP8V675</accession>
<dbReference type="InterPro" id="IPR029151">
    <property type="entry name" value="Sensor-like_sf"/>
</dbReference>
<dbReference type="Proteomes" id="UP001500604">
    <property type="component" value="Unassembled WGS sequence"/>
</dbReference>
<dbReference type="InterPro" id="IPR036097">
    <property type="entry name" value="HisK_dim/P_sf"/>
</dbReference>